<reference evidence="1" key="1">
    <citation type="submission" date="2022-10" db="EMBL/GenBank/DDBJ databases">
        <title>The complete genomes of actinobacterial strains from the NBC collection.</title>
        <authorList>
            <person name="Joergensen T.S."/>
            <person name="Alvarez Arevalo M."/>
            <person name="Sterndorff E.B."/>
            <person name="Faurdal D."/>
            <person name="Vuksanovic O."/>
            <person name="Mourched A.-S."/>
            <person name="Charusanti P."/>
            <person name="Shaw S."/>
            <person name="Blin K."/>
            <person name="Weber T."/>
        </authorList>
    </citation>
    <scope>NUCLEOTIDE SEQUENCE</scope>
    <source>
        <strain evidence="1">NBC_00049</strain>
    </source>
</reference>
<evidence type="ECO:0000313" key="1">
    <source>
        <dbReference type="EMBL" id="WTU77481.1"/>
    </source>
</evidence>
<accession>A0AAU2JZX1</accession>
<dbReference type="EMBL" id="CP108264">
    <property type="protein sequence ID" value="WTU77481.1"/>
    <property type="molecule type" value="Genomic_DNA"/>
</dbReference>
<organism evidence="1">
    <name type="scientific">Streptomyces sp. NBC_00049</name>
    <dbReference type="NCBI Taxonomy" id="2903617"/>
    <lineage>
        <taxon>Bacteria</taxon>
        <taxon>Bacillati</taxon>
        <taxon>Actinomycetota</taxon>
        <taxon>Actinomycetes</taxon>
        <taxon>Kitasatosporales</taxon>
        <taxon>Streptomycetaceae</taxon>
        <taxon>Streptomyces</taxon>
    </lineage>
</organism>
<proteinExistence type="predicted"/>
<name>A0AAU2JZX1_9ACTN</name>
<protein>
    <submittedName>
        <fullName evidence="1">Uncharacterized protein</fullName>
    </submittedName>
</protein>
<dbReference type="AlphaFoldDB" id="A0AAU2JZX1"/>
<gene>
    <name evidence="1" type="ORF">OG327_31455</name>
</gene>
<sequence length="115" mass="11599">MATNPSHNIDVSGMTNHNIDLSGRTAAVTDEQPVPEATDLGAIPAQIQPQESPTVAVARERLVEAIGREAVFLADQRAGQASAGLESLARAFALVTGGTPAPVGNSADGAPVGTS</sequence>